<evidence type="ECO:0000259" key="1">
    <source>
        <dbReference type="Pfam" id="PF00308"/>
    </source>
</evidence>
<feature type="domain" description="Chromosomal replication initiator protein DnaA ATPAse" evidence="1">
    <location>
        <begin position="18"/>
        <end position="160"/>
    </location>
</feature>
<dbReference type="PANTHER" id="PTHR30050">
    <property type="entry name" value="CHROMOSOMAL REPLICATION INITIATOR PROTEIN DNAA"/>
    <property type="match status" value="1"/>
</dbReference>
<dbReference type="InterPro" id="IPR017788">
    <property type="entry name" value="Hda"/>
</dbReference>
<evidence type="ECO:0000259" key="2">
    <source>
        <dbReference type="Pfam" id="PF22688"/>
    </source>
</evidence>
<sequence>MKQVAQLTLKVQLPDDETFDNYKSDDNLAIVSQLKSYIDQQQDSPHSFYLFGSSSVGKSHLLHASSTYAAHVGKSSVCLSCAELKRLPVEVLDGLEQMDLICLDDIHLIAGDERWQQAIFDLYNRVFEQNNYLLITGDESAQQLGISLPDLVSRLSWGLTEQVKPLDDEEKIIAIQHRATQRGLFLSDDVVKFLLNRLSRDMGSLISSLDVLDKASIQEQRKITIPFIKQVLNLK</sequence>
<dbReference type="Gene3D" id="1.10.8.60">
    <property type="match status" value="1"/>
</dbReference>
<dbReference type="NCBIfam" id="TIGR03420">
    <property type="entry name" value="DnaA_homol_Hda"/>
    <property type="match status" value="1"/>
</dbReference>
<dbReference type="Gene3D" id="3.40.50.300">
    <property type="entry name" value="P-loop containing nucleotide triphosphate hydrolases"/>
    <property type="match status" value="1"/>
</dbReference>
<dbReference type="Pfam" id="PF22688">
    <property type="entry name" value="Hda_lid"/>
    <property type="match status" value="1"/>
</dbReference>
<reference evidence="3 4" key="1">
    <citation type="submission" date="2017-06" db="EMBL/GenBank/DDBJ databases">
        <title>Whole Genome Sequences of Colwellia marinimaniae MTCD1.</title>
        <authorList>
            <person name="Kusumoto H."/>
            <person name="Inoue M."/>
            <person name="Tanikawa K."/>
            <person name="Maeji H."/>
            <person name="Cameron J.H."/>
            <person name="Bartlett D.H."/>
        </authorList>
    </citation>
    <scope>NUCLEOTIDE SEQUENCE [LARGE SCALE GENOMIC DNA]</scope>
    <source>
        <strain evidence="3 4">MTCD1</strain>
    </source>
</reference>
<accession>A0ABQ0MYS4</accession>
<name>A0ABQ0MYS4_9GAMM</name>
<dbReference type="InterPro" id="IPR027417">
    <property type="entry name" value="P-loop_NTPase"/>
</dbReference>
<keyword evidence="4" id="KW-1185">Reference proteome</keyword>
<dbReference type="InterPro" id="IPR055199">
    <property type="entry name" value="Hda_lid"/>
</dbReference>
<organism evidence="3 4">
    <name type="scientific">Colwellia marinimaniae</name>
    <dbReference type="NCBI Taxonomy" id="1513592"/>
    <lineage>
        <taxon>Bacteria</taxon>
        <taxon>Pseudomonadati</taxon>
        <taxon>Pseudomonadota</taxon>
        <taxon>Gammaproteobacteria</taxon>
        <taxon>Alteromonadales</taxon>
        <taxon>Colwelliaceae</taxon>
        <taxon>Colwellia</taxon>
    </lineage>
</organism>
<dbReference type="SUPFAM" id="SSF52540">
    <property type="entry name" value="P-loop containing nucleoside triphosphate hydrolases"/>
    <property type="match status" value="1"/>
</dbReference>
<dbReference type="Pfam" id="PF00308">
    <property type="entry name" value="Bac_DnaA"/>
    <property type="match status" value="1"/>
</dbReference>
<dbReference type="InterPro" id="IPR013317">
    <property type="entry name" value="DnaA_dom"/>
</dbReference>
<dbReference type="PANTHER" id="PTHR30050:SF5">
    <property type="entry name" value="DNAA REGULATORY INACTIVATOR HDA"/>
    <property type="match status" value="1"/>
</dbReference>
<gene>
    <name evidence="3" type="primary">hda</name>
    <name evidence="3" type="ORF">MTCD1_03148</name>
</gene>
<dbReference type="Proteomes" id="UP000197068">
    <property type="component" value="Unassembled WGS sequence"/>
</dbReference>
<proteinExistence type="predicted"/>
<dbReference type="EMBL" id="BDQM01000036">
    <property type="protein sequence ID" value="GAW97521.1"/>
    <property type="molecule type" value="Genomic_DNA"/>
</dbReference>
<evidence type="ECO:0000313" key="3">
    <source>
        <dbReference type="EMBL" id="GAW97521.1"/>
    </source>
</evidence>
<comment type="caution">
    <text evidence="3">The sequence shown here is derived from an EMBL/GenBank/DDBJ whole genome shotgun (WGS) entry which is preliminary data.</text>
</comment>
<feature type="domain" description="Hda lid" evidence="2">
    <location>
        <begin position="168"/>
        <end position="232"/>
    </location>
</feature>
<protein>
    <submittedName>
        <fullName evidence="3">DnaA regulatory inactivator Hda</fullName>
    </submittedName>
</protein>
<dbReference type="RefSeq" id="WP_057180568.1">
    <property type="nucleotide sequence ID" value="NZ_BDQM01000036.1"/>
</dbReference>
<evidence type="ECO:0000313" key="4">
    <source>
        <dbReference type="Proteomes" id="UP000197068"/>
    </source>
</evidence>